<dbReference type="InterPro" id="IPR050519">
    <property type="entry name" value="Glycosyltransf_28_UgtP"/>
</dbReference>
<organism evidence="6 7">
    <name type="scientific">Micromonospora sonneratiae</name>
    <dbReference type="NCBI Taxonomy" id="1184706"/>
    <lineage>
        <taxon>Bacteria</taxon>
        <taxon>Bacillati</taxon>
        <taxon>Actinomycetota</taxon>
        <taxon>Actinomycetes</taxon>
        <taxon>Micromonosporales</taxon>
        <taxon>Micromonosporaceae</taxon>
        <taxon>Micromonospora</taxon>
    </lineage>
</organism>
<sequence>MTARRAPAGVDERQRAIVVISAAVGAGHDGAARELARRLQRQGFRVDHLDVLDAFPWRMGRLISGVYHGLLTRAPWSYAALFAITNRSRNTTPVAQRLLSPLRRRLRRLLPPETHAVVSTYPFASQVLGSLREQGELDVPVIAYLTDFSVHPLCVAPGVDMYCAAHPETAVRARALGAQDVRVVAPLVSDRFRPATAGTKRQARQKFGLPEEGRIALLVAGSWGVGDVETTATEVARTRAAIPVVVCGRNAALHRRLSRRVRHVFGWVDDMPTLMRAVDVVVENAGGLTCLEALASGLPVATYRPIPGHGTANAAIMAGAQVASWIRRSDVLESALIRLMNEGPQDRSMAGPRGRTDLDAATVVAATALATKPLRDADQVRHESRVRRLAAVASVLVSTMHARPATPPNRARTDNGNGNPEG</sequence>
<comment type="similarity">
    <text evidence="1">Belongs to the glycosyltransferase 28 family.</text>
</comment>
<proteinExistence type="inferred from homology"/>
<keyword evidence="2" id="KW-0328">Glycosyltransferase</keyword>
<evidence type="ECO:0000313" key="6">
    <source>
        <dbReference type="EMBL" id="MFD1325256.1"/>
    </source>
</evidence>
<dbReference type="RefSeq" id="WP_377577283.1">
    <property type="nucleotide sequence ID" value="NZ_JBHTMP010000072.1"/>
</dbReference>
<reference evidence="7" key="1">
    <citation type="journal article" date="2019" name="Int. J. Syst. Evol. Microbiol.">
        <title>The Global Catalogue of Microorganisms (GCM) 10K type strain sequencing project: providing services to taxonomists for standard genome sequencing and annotation.</title>
        <authorList>
            <consortium name="The Broad Institute Genomics Platform"/>
            <consortium name="The Broad Institute Genome Sequencing Center for Infectious Disease"/>
            <person name="Wu L."/>
            <person name="Ma J."/>
        </authorList>
    </citation>
    <scope>NUCLEOTIDE SEQUENCE [LARGE SCALE GENOMIC DNA]</scope>
    <source>
        <strain evidence="7">JCM 31037</strain>
    </source>
</reference>
<accession>A0ABW3YPF1</accession>
<comment type="caution">
    <text evidence="6">The sequence shown here is derived from an EMBL/GenBank/DDBJ whole genome shotgun (WGS) entry which is preliminary data.</text>
</comment>
<evidence type="ECO:0000256" key="1">
    <source>
        <dbReference type="ARBA" id="ARBA00006962"/>
    </source>
</evidence>
<evidence type="ECO:0000259" key="5">
    <source>
        <dbReference type="Pfam" id="PF06925"/>
    </source>
</evidence>
<dbReference type="PANTHER" id="PTHR43025">
    <property type="entry name" value="MONOGALACTOSYLDIACYLGLYCEROL SYNTHASE"/>
    <property type="match status" value="1"/>
</dbReference>
<keyword evidence="3 6" id="KW-0808">Transferase</keyword>
<evidence type="ECO:0000313" key="7">
    <source>
        <dbReference type="Proteomes" id="UP001597260"/>
    </source>
</evidence>
<dbReference type="Gene3D" id="3.40.50.2000">
    <property type="entry name" value="Glycogen Phosphorylase B"/>
    <property type="match status" value="1"/>
</dbReference>
<dbReference type="PANTHER" id="PTHR43025:SF3">
    <property type="entry name" value="MONOGALACTOSYLDIACYLGLYCEROL SYNTHASE 1, CHLOROPLASTIC"/>
    <property type="match status" value="1"/>
</dbReference>
<feature type="region of interest" description="Disordered" evidence="4">
    <location>
        <begin position="400"/>
        <end position="422"/>
    </location>
</feature>
<dbReference type="Pfam" id="PF06925">
    <property type="entry name" value="MGDG_synth"/>
    <property type="match status" value="1"/>
</dbReference>
<protein>
    <submittedName>
        <fullName evidence="6">UDP-N-acetylglucosamine--LPS N-acetylglucosamine transferase</fullName>
    </submittedName>
</protein>
<evidence type="ECO:0000256" key="4">
    <source>
        <dbReference type="SAM" id="MobiDB-lite"/>
    </source>
</evidence>
<dbReference type="Proteomes" id="UP001597260">
    <property type="component" value="Unassembled WGS sequence"/>
</dbReference>
<evidence type="ECO:0000256" key="2">
    <source>
        <dbReference type="ARBA" id="ARBA00022676"/>
    </source>
</evidence>
<gene>
    <name evidence="6" type="ORF">ACFQ4H_29640</name>
</gene>
<keyword evidence="7" id="KW-1185">Reference proteome</keyword>
<dbReference type="InterPro" id="IPR009695">
    <property type="entry name" value="Diacylglyc_glucosyltr_N"/>
</dbReference>
<dbReference type="SUPFAM" id="SSF53756">
    <property type="entry name" value="UDP-Glycosyltransferase/glycogen phosphorylase"/>
    <property type="match status" value="1"/>
</dbReference>
<dbReference type="EMBL" id="JBHTMP010000072">
    <property type="protein sequence ID" value="MFD1325256.1"/>
    <property type="molecule type" value="Genomic_DNA"/>
</dbReference>
<name>A0ABW3YPF1_9ACTN</name>
<feature type="domain" description="Diacylglycerol glucosyltransferase N-terminal" evidence="5">
    <location>
        <begin position="28"/>
        <end position="182"/>
    </location>
</feature>
<dbReference type="GO" id="GO:0016740">
    <property type="term" value="F:transferase activity"/>
    <property type="evidence" value="ECO:0007669"/>
    <property type="project" value="UniProtKB-KW"/>
</dbReference>
<evidence type="ECO:0000256" key="3">
    <source>
        <dbReference type="ARBA" id="ARBA00022679"/>
    </source>
</evidence>